<dbReference type="PANTHER" id="PTHR11360">
    <property type="entry name" value="MONOCARBOXYLATE TRANSPORTER"/>
    <property type="match status" value="1"/>
</dbReference>
<gene>
    <name evidence="7" type="ORF">ACFPWU_13930</name>
</gene>
<dbReference type="PROSITE" id="PS50850">
    <property type="entry name" value="MFS"/>
    <property type="match status" value="1"/>
</dbReference>
<evidence type="ECO:0000256" key="2">
    <source>
        <dbReference type="ARBA" id="ARBA00022692"/>
    </source>
</evidence>
<feature type="domain" description="Major facilitator superfamily (MFS) profile" evidence="6">
    <location>
        <begin position="13"/>
        <end position="389"/>
    </location>
</feature>
<evidence type="ECO:0000256" key="3">
    <source>
        <dbReference type="ARBA" id="ARBA00022989"/>
    </source>
</evidence>
<evidence type="ECO:0000256" key="4">
    <source>
        <dbReference type="ARBA" id="ARBA00023136"/>
    </source>
</evidence>
<feature type="transmembrane region" description="Helical" evidence="5">
    <location>
        <begin position="334"/>
        <end position="354"/>
    </location>
</feature>
<dbReference type="EMBL" id="JBHSQI010000009">
    <property type="protein sequence ID" value="MFC6154764.1"/>
    <property type="molecule type" value="Genomic_DNA"/>
</dbReference>
<feature type="transmembrane region" description="Helical" evidence="5">
    <location>
        <begin position="80"/>
        <end position="98"/>
    </location>
</feature>
<dbReference type="Gene3D" id="1.20.1250.20">
    <property type="entry name" value="MFS general substrate transporter like domains"/>
    <property type="match status" value="1"/>
</dbReference>
<feature type="transmembrane region" description="Helical" evidence="5">
    <location>
        <begin position="217"/>
        <end position="239"/>
    </location>
</feature>
<evidence type="ECO:0000259" key="6">
    <source>
        <dbReference type="PROSITE" id="PS50850"/>
    </source>
</evidence>
<name>A0ABW1R215_9ACTN</name>
<dbReference type="InterPro" id="IPR011701">
    <property type="entry name" value="MFS"/>
</dbReference>
<evidence type="ECO:0000313" key="7">
    <source>
        <dbReference type="EMBL" id="MFC6154764.1"/>
    </source>
</evidence>
<keyword evidence="8" id="KW-1185">Reference proteome</keyword>
<protein>
    <submittedName>
        <fullName evidence="7">MFS transporter</fullName>
    </submittedName>
</protein>
<feature type="transmembrane region" description="Helical" evidence="5">
    <location>
        <begin position="167"/>
        <end position="190"/>
    </location>
</feature>
<reference evidence="8" key="1">
    <citation type="journal article" date="2019" name="Int. J. Syst. Evol. Microbiol.">
        <title>The Global Catalogue of Microorganisms (GCM) 10K type strain sequencing project: providing services to taxonomists for standard genome sequencing and annotation.</title>
        <authorList>
            <consortium name="The Broad Institute Genomics Platform"/>
            <consortium name="The Broad Institute Genome Sequencing Center for Infectious Disease"/>
            <person name="Wu L."/>
            <person name="Ma J."/>
        </authorList>
    </citation>
    <scope>NUCLEOTIDE SEQUENCE [LARGE SCALE GENOMIC DNA]</scope>
    <source>
        <strain evidence="8">DFY28</strain>
    </source>
</reference>
<dbReference type="RefSeq" id="WP_164878752.1">
    <property type="nucleotide sequence ID" value="NZ_CP034929.1"/>
</dbReference>
<feature type="transmembrane region" description="Helical" evidence="5">
    <location>
        <begin position="104"/>
        <end position="128"/>
    </location>
</feature>
<accession>A0ABW1R215</accession>
<evidence type="ECO:0000256" key="1">
    <source>
        <dbReference type="ARBA" id="ARBA00004651"/>
    </source>
</evidence>
<dbReference type="InterPro" id="IPR050327">
    <property type="entry name" value="Proton-linked_MCT"/>
</dbReference>
<evidence type="ECO:0000313" key="8">
    <source>
        <dbReference type="Proteomes" id="UP001596098"/>
    </source>
</evidence>
<organism evidence="7 8">
    <name type="scientific">Nocardioides yefusunii</name>
    <dbReference type="NCBI Taxonomy" id="2500546"/>
    <lineage>
        <taxon>Bacteria</taxon>
        <taxon>Bacillati</taxon>
        <taxon>Actinomycetota</taxon>
        <taxon>Actinomycetes</taxon>
        <taxon>Propionibacteriales</taxon>
        <taxon>Nocardioidaceae</taxon>
        <taxon>Nocardioides</taxon>
    </lineage>
</organism>
<dbReference type="SUPFAM" id="SSF103473">
    <property type="entry name" value="MFS general substrate transporter"/>
    <property type="match status" value="1"/>
</dbReference>
<keyword evidence="4 5" id="KW-0472">Membrane</keyword>
<feature type="transmembrane region" description="Helical" evidence="5">
    <location>
        <begin position="366"/>
        <end position="385"/>
    </location>
</feature>
<comment type="caution">
    <text evidence="7">The sequence shown here is derived from an EMBL/GenBank/DDBJ whole genome shotgun (WGS) entry which is preliminary data.</text>
</comment>
<proteinExistence type="predicted"/>
<dbReference type="PANTHER" id="PTHR11360:SF290">
    <property type="entry name" value="MONOCARBOXYLATE MFS PERMEASE"/>
    <property type="match status" value="1"/>
</dbReference>
<evidence type="ECO:0000256" key="5">
    <source>
        <dbReference type="SAM" id="Phobius"/>
    </source>
</evidence>
<feature type="transmembrane region" description="Helical" evidence="5">
    <location>
        <begin position="302"/>
        <end position="322"/>
    </location>
</feature>
<feature type="transmembrane region" description="Helical" evidence="5">
    <location>
        <begin position="140"/>
        <end position="161"/>
    </location>
</feature>
<keyword evidence="2 5" id="KW-0812">Transmembrane</keyword>
<feature type="transmembrane region" description="Helical" evidence="5">
    <location>
        <begin position="12"/>
        <end position="36"/>
    </location>
</feature>
<feature type="transmembrane region" description="Helical" evidence="5">
    <location>
        <begin position="277"/>
        <end position="296"/>
    </location>
</feature>
<dbReference type="Proteomes" id="UP001596098">
    <property type="component" value="Unassembled WGS sequence"/>
</dbReference>
<feature type="transmembrane region" description="Helical" evidence="5">
    <location>
        <begin position="48"/>
        <end position="68"/>
    </location>
</feature>
<comment type="subcellular location">
    <subcellularLocation>
        <location evidence="1">Cell membrane</location>
        <topology evidence="1">Multi-pass membrane protein</topology>
    </subcellularLocation>
</comment>
<dbReference type="InterPro" id="IPR036259">
    <property type="entry name" value="MFS_trans_sf"/>
</dbReference>
<feature type="transmembrane region" description="Helical" evidence="5">
    <location>
        <begin position="245"/>
        <end position="265"/>
    </location>
</feature>
<keyword evidence="3 5" id="KW-1133">Transmembrane helix</keyword>
<dbReference type="InterPro" id="IPR020846">
    <property type="entry name" value="MFS_dom"/>
</dbReference>
<dbReference type="Pfam" id="PF07690">
    <property type="entry name" value="MFS_1"/>
    <property type="match status" value="1"/>
</dbReference>
<sequence>MPSSPDERVDRRLVRTFFVTQTLGYLALFTVMPVVLAPMASDLGVDRTQVAVASTLSTLVGAAAAFPMGRLLDRSGGRTTMTVGALIAACGVFGWASADSLGVLYASFLAIGLGQAMSTYDTAFAVIVATVGAQARQKAIVAVTMVAGIATYGLTPLFGWIEQSWDWRTAVATLGVALLCVVAPGHVWAVPGRSLHRERNTQRTGGGLRAVLRERDFWLVTFAFTAQTAATTALMSLLVTHLRDAGMTAMLAAWMPVVVGVSQVVSRLALQGSNAVLARVCVAAFVAQAAGMLLLSQVGAQAIWVVLCVSAAGVGSGIGVIARPVVLADTFGTLQFASVLAVLAVPVATARAFSPLIAAWLDDGRFLVLFGMLSLVAAAAMVPAARRSRTAG</sequence>